<evidence type="ECO:0000259" key="2">
    <source>
        <dbReference type="Pfam" id="PF16220"/>
    </source>
</evidence>
<dbReference type="InterPro" id="IPR032623">
    <property type="entry name" value="FecR_N"/>
</dbReference>
<dbReference type="Proteomes" id="UP000050342">
    <property type="component" value="Unassembled WGS sequence"/>
</dbReference>
<dbReference type="PIRSF" id="PIRSF018266">
    <property type="entry name" value="FecR"/>
    <property type="match status" value="1"/>
</dbReference>
<dbReference type="InterPro" id="IPR006860">
    <property type="entry name" value="FecR"/>
</dbReference>
<feature type="domain" description="FecR protein" evidence="1">
    <location>
        <begin position="110"/>
        <end position="201"/>
    </location>
</feature>
<dbReference type="AlphaFoldDB" id="A0A0Q0SMV2"/>
<comment type="caution">
    <text evidence="3">The sequence shown here is derived from an EMBL/GenBank/DDBJ whole genome shotgun (WGS) entry which is preliminary data.</text>
</comment>
<dbReference type="Pfam" id="PF16220">
    <property type="entry name" value="DUF4880"/>
    <property type="match status" value="1"/>
</dbReference>
<protein>
    <submittedName>
        <fullName evidence="3">Iron dicitrate transport regulator FecR</fullName>
    </submittedName>
</protein>
<dbReference type="Gene3D" id="2.60.120.1440">
    <property type="match status" value="1"/>
</dbReference>
<evidence type="ECO:0000259" key="1">
    <source>
        <dbReference type="Pfam" id="PF04773"/>
    </source>
</evidence>
<reference evidence="3 4" key="1">
    <citation type="submission" date="2015-10" db="EMBL/GenBank/DDBJ databases">
        <title>Pseudomonas helleri sp. nov. and Pseudomonas weihenstephanensis sp. nov., isolated from raw cows milk.</title>
        <authorList>
            <person name="Von Neubeck M."/>
            <person name="Huptas C."/>
            <person name="Wenning M."/>
            <person name="Scherer S."/>
        </authorList>
    </citation>
    <scope>NUCLEOTIDE SEQUENCE [LARGE SCALE GENOMIC DNA]</scope>
    <source>
        <strain evidence="3 4">BSTT44</strain>
    </source>
</reference>
<name>A0A0Q0SMV2_9PSED</name>
<feature type="domain" description="FecR N-terminal" evidence="2">
    <location>
        <begin position="11"/>
        <end position="53"/>
    </location>
</feature>
<evidence type="ECO:0000313" key="3">
    <source>
        <dbReference type="EMBL" id="KQB52882.1"/>
    </source>
</evidence>
<sequence>MASTVDLKALEAAATWYVQLNDGTLCEARHRDWLAWVQSSPQHAAAWARVEALQQQWSMMPKQAALSSLGAAKAQRRDVLKVLGMLLAVGGGSWLAAEQVPYRSVLAEQRTASGERRSLRLDDGSQLELNVSTALDIRFDSMQRQIQLYQGEILVQTTKAVDQRPFVVHTADGSVRALGTRFSVRQLPEQTRVCVLQAAVEVRPLRQVDQPLRLEAGQHVTFDRDGVNSVELLPAGSTAWVQGMLSVDDWPLGRFIEELGRYRPGVLRCDPAVQGLSISGAFRLDDTDAVLQNLSKTLAVKVRYVTRYWATVEPA</sequence>
<gene>
    <name evidence="3" type="ORF">AQS70_12610</name>
</gene>
<dbReference type="InterPro" id="IPR012373">
    <property type="entry name" value="Ferrdict_sens_TM"/>
</dbReference>
<keyword evidence="4" id="KW-1185">Reference proteome</keyword>
<dbReference type="PANTHER" id="PTHR30273">
    <property type="entry name" value="PERIPLASMIC SIGNAL SENSOR AND SIGMA FACTOR ACTIVATOR FECR-RELATED"/>
    <property type="match status" value="1"/>
</dbReference>
<proteinExistence type="predicted"/>
<evidence type="ECO:0000313" key="4">
    <source>
        <dbReference type="Proteomes" id="UP000050342"/>
    </source>
</evidence>
<dbReference type="EMBL" id="LLWH01000182">
    <property type="protein sequence ID" value="KQB52882.1"/>
    <property type="molecule type" value="Genomic_DNA"/>
</dbReference>
<dbReference type="PANTHER" id="PTHR30273:SF2">
    <property type="entry name" value="PROTEIN FECR"/>
    <property type="match status" value="1"/>
</dbReference>
<accession>A0A0Q0SMV2</accession>
<dbReference type="GO" id="GO:0016989">
    <property type="term" value="F:sigma factor antagonist activity"/>
    <property type="evidence" value="ECO:0007669"/>
    <property type="project" value="TreeGrafter"/>
</dbReference>
<dbReference type="STRING" id="1563157.AQS70_12610"/>
<dbReference type="Pfam" id="PF04773">
    <property type="entry name" value="FecR"/>
    <property type="match status" value="1"/>
</dbReference>
<organism evidence="3 4">
    <name type="scientific">Pseudomonas endophytica</name>
    <dbReference type="NCBI Taxonomy" id="1563157"/>
    <lineage>
        <taxon>Bacteria</taxon>
        <taxon>Pseudomonadati</taxon>
        <taxon>Pseudomonadota</taxon>
        <taxon>Gammaproteobacteria</taxon>
        <taxon>Pseudomonadales</taxon>
        <taxon>Pseudomonadaceae</taxon>
        <taxon>Pseudomonas</taxon>
    </lineage>
</organism>